<sequence>MMKQKLLRMKQHMGIEKEQQSTLSPPPVEEIKTNSKTIPFEEEWRAYDTNPLWFEEDYTLMREKEYSLDHKHGRYLFSELCEVVKRWQDHIYEHPLSAKGRRAEDLLFFDTETTGLSSGVGNTIFMLGYCQIQEEQVRVKQYFLPGPEAEVALYHHFLTDVGNTGNLVTFNGKAFDWPQVKTRHTFVRDQVPKLPKFGHFDLLHASRRFWKNTLPSCKLSIVEQEILQFERIEDTPSYMAPMLYFDFLQEQDPDFVKGIFQHHEWDVLSLMTLYTHLSSLLLNSVHSTQYLQRREAFEIARWYEAMGEKELSQGLYEQLLREDDEVAHLSQFAFAKAKKQSGDWRLALFLFEELVGKNHFIFEAAIECAKIYEHQYKDIEKALYFTEVARANTSSLAPHKNEKKQQIALELQQRKLRLEKKYNKK</sequence>
<dbReference type="InterPro" id="IPR038720">
    <property type="entry name" value="YprB_RNase_H-like_dom"/>
</dbReference>
<evidence type="ECO:0000259" key="1">
    <source>
        <dbReference type="Pfam" id="PF13482"/>
    </source>
</evidence>
<feature type="domain" description="YprB ribonuclease H-like" evidence="1">
    <location>
        <begin position="107"/>
        <end position="277"/>
    </location>
</feature>
<dbReference type="SUPFAM" id="SSF53098">
    <property type="entry name" value="Ribonuclease H-like"/>
    <property type="match status" value="1"/>
</dbReference>
<dbReference type="PANTHER" id="PTHR38462">
    <property type="entry name" value="EXONUCLEASE-LIKE PROTEIN"/>
    <property type="match status" value="1"/>
</dbReference>
<evidence type="ECO:0000313" key="2">
    <source>
        <dbReference type="EMBL" id="TWI58967.1"/>
    </source>
</evidence>
<name>A0A562QQH8_9BACI</name>
<protein>
    <recommendedName>
        <fullName evidence="1">YprB ribonuclease H-like domain-containing protein</fullName>
    </recommendedName>
</protein>
<keyword evidence="3" id="KW-1185">Reference proteome</keyword>
<dbReference type="RefSeq" id="WP_144449067.1">
    <property type="nucleotide sequence ID" value="NZ_VLKZ01000002.1"/>
</dbReference>
<comment type="caution">
    <text evidence="2">The sequence shown here is derived from an EMBL/GenBank/DDBJ whole genome shotgun (WGS) entry which is preliminary data.</text>
</comment>
<evidence type="ECO:0000313" key="3">
    <source>
        <dbReference type="Proteomes" id="UP000315711"/>
    </source>
</evidence>
<dbReference type="EMBL" id="VLKZ01000002">
    <property type="protein sequence ID" value="TWI58967.1"/>
    <property type="molecule type" value="Genomic_DNA"/>
</dbReference>
<reference evidence="2 3" key="1">
    <citation type="journal article" date="2015" name="Stand. Genomic Sci.">
        <title>Genomic Encyclopedia of Bacterial and Archaeal Type Strains, Phase III: the genomes of soil and plant-associated and newly described type strains.</title>
        <authorList>
            <person name="Whitman W.B."/>
            <person name="Woyke T."/>
            <person name="Klenk H.P."/>
            <person name="Zhou Y."/>
            <person name="Lilburn T.G."/>
            <person name="Beck B.J."/>
            <person name="De Vos P."/>
            <person name="Vandamme P."/>
            <person name="Eisen J.A."/>
            <person name="Garrity G."/>
            <person name="Hugenholtz P."/>
            <person name="Kyrpides N.C."/>
        </authorList>
    </citation>
    <scope>NUCLEOTIDE SEQUENCE [LARGE SCALE GENOMIC DNA]</scope>
    <source>
        <strain evidence="2 3">CGMCC 1.10116</strain>
    </source>
</reference>
<dbReference type="Proteomes" id="UP000315711">
    <property type="component" value="Unassembled WGS sequence"/>
</dbReference>
<dbReference type="GO" id="GO:0003676">
    <property type="term" value="F:nucleic acid binding"/>
    <property type="evidence" value="ECO:0007669"/>
    <property type="project" value="InterPro"/>
</dbReference>
<dbReference type="PANTHER" id="PTHR38462:SF1">
    <property type="entry name" value="YPRB RIBONUCLEASE H-LIKE DOMAIN-CONTAINING PROTEIN"/>
    <property type="match status" value="1"/>
</dbReference>
<organism evidence="2 3">
    <name type="scientific">Halalkalibacter nanhaiisediminis</name>
    <dbReference type="NCBI Taxonomy" id="688079"/>
    <lineage>
        <taxon>Bacteria</taxon>
        <taxon>Bacillati</taxon>
        <taxon>Bacillota</taxon>
        <taxon>Bacilli</taxon>
        <taxon>Bacillales</taxon>
        <taxon>Bacillaceae</taxon>
        <taxon>Halalkalibacter</taxon>
    </lineage>
</organism>
<dbReference type="AlphaFoldDB" id="A0A562QQH8"/>
<accession>A0A562QQH8</accession>
<dbReference type="InterPro" id="IPR012337">
    <property type="entry name" value="RNaseH-like_sf"/>
</dbReference>
<proteinExistence type="predicted"/>
<dbReference type="OrthoDB" id="9790530at2"/>
<gene>
    <name evidence="2" type="ORF">IQ10_00676</name>
</gene>
<dbReference type="InterPro" id="IPR036397">
    <property type="entry name" value="RNaseH_sf"/>
</dbReference>
<dbReference type="Gene3D" id="3.30.420.10">
    <property type="entry name" value="Ribonuclease H-like superfamily/Ribonuclease H"/>
    <property type="match status" value="1"/>
</dbReference>
<dbReference type="Pfam" id="PF13482">
    <property type="entry name" value="RNase_H_2"/>
    <property type="match status" value="1"/>
</dbReference>